<dbReference type="RefSeq" id="WP_260990923.1">
    <property type="nucleotide sequence ID" value="NZ_JAODWD010000001.1"/>
</dbReference>
<sequence length="170" mass="18949">MTEPSQPDVDGTGEDVEEIRGEVVDFLSTREVIMSVGKKDGVKIGMRFVILGHVPVEVGEGDEKITENVEIPKSVVKVVRLSGDRLSIGRTFRTIKGRPAYEVENPMYMFRHSSMITGPYGVTEPTIKYPAIPDRIESFDVESKETVRGKADMTVRKGDEVRLTTGEEFL</sequence>
<dbReference type="Proteomes" id="UP001206639">
    <property type="component" value="Unassembled WGS sequence"/>
</dbReference>
<keyword evidence="2" id="KW-1185">Reference proteome</keyword>
<evidence type="ECO:0000313" key="1">
    <source>
        <dbReference type="EMBL" id="MCT7656828.1"/>
    </source>
</evidence>
<accession>A0ABT2M3J4</accession>
<proteinExistence type="predicted"/>
<protein>
    <submittedName>
        <fullName evidence="1">Uncharacterized protein</fullName>
    </submittedName>
</protein>
<dbReference type="EMBL" id="JAODWD010000001">
    <property type="protein sequence ID" value="MCT7656828.1"/>
    <property type="molecule type" value="Genomic_DNA"/>
</dbReference>
<comment type="caution">
    <text evidence="1">The sequence shown here is derived from an EMBL/GenBank/DDBJ whole genome shotgun (WGS) entry which is preliminary data.</text>
</comment>
<organism evidence="1 2">
    <name type="scientific">Mycobacterium deserti</name>
    <dbReference type="NCBI Taxonomy" id="2978347"/>
    <lineage>
        <taxon>Bacteria</taxon>
        <taxon>Bacillati</taxon>
        <taxon>Actinomycetota</taxon>
        <taxon>Actinomycetes</taxon>
        <taxon>Mycobacteriales</taxon>
        <taxon>Mycobacteriaceae</taxon>
        <taxon>Mycobacterium</taxon>
    </lineage>
</organism>
<name>A0ABT2M3J4_9MYCO</name>
<reference evidence="2" key="1">
    <citation type="submission" date="2023-07" db="EMBL/GenBank/DDBJ databases">
        <authorList>
            <person name="Deng Y."/>
            <person name="Zhang Y.-Q."/>
        </authorList>
    </citation>
    <scope>NUCLEOTIDE SEQUENCE [LARGE SCALE GENOMIC DNA]</scope>
    <source>
        <strain evidence="2">CPCC 205710</strain>
    </source>
</reference>
<evidence type="ECO:0000313" key="2">
    <source>
        <dbReference type="Proteomes" id="UP001206639"/>
    </source>
</evidence>
<gene>
    <name evidence="1" type="ORF">N4S67_00165</name>
</gene>